<sequence length="238" mass="27564">MKFFYLLIVTFIICGCNDTTQQESHEPSAEFMLLTGEWKNLSMPSNSNDDWLENSSSLYIGEKGIITNKEGQTAQADLQDSILIIEKEGVTSQYKIKYDAGFFDLRMITDDNKKTPCSLFQRVQNTLVGVWDNVSETSFHQVDADGWANNDWIWSFQGTLSFYNNYTCINEKGEMAKWEMKDSTLTITYKEDCIDWTVIKHHDGYNFKWEKEREGFANKDLHNYQFVSASSPTFSQTK</sequence>
<dbReference type="AlphaFoldDB" id="A0A7K0HRQ1"/>
<dbReference type="Proteomes" id="UP000441358">
    <property type="component" value="Unassembled WGS sequence"/>
</dbReference>
<evidence type="ECO:0008006" key="3">
    <source>
        <dbReference type="Google" id="ProtNLM"/>
    </source>
</evidence>
<reference evidence="1 2" key="1">
    <citation type="journal article" date="2019" name="Nat. Med.">
        <title>A library of human gut bacterial isolates paired with longitudinal multiomics data enables mechanistic microbiome research.</title>
        <authorList>
            <person name="Poyet M."/>
            <person name="Groussin M."/>
            <person name="Gibbons S.M."/>
            <person name="Avila-Pacheco J."/>
            <person name="Jiang X."/>
            <person name="Kearney S.M."/>
            <person name="Perrotta A.R."/>
            <person name="Berdy B."/>
            <person name="Zhao S."/>
            <person name="Lieberman T.D."/>
            <person name="Swanson P.K."/>
            <person name="Smith M."/>
            <person name="Roesemann S."/>
            <person name="Alexander J.E."/>
            <person name="Rich S.A."/>
            <person name="Livny J."/>
            <person name="Vlamakis H."/>
            <person name="Clish C."/>
            <person name="Bullock K."/>
            <person name="Deik A."/>
            <person name="Scott J."/>
            <person name="Pierce K.A."/>
            <person name="Xavier R.J."/>
            <person name="Alm E.J."/>
        </authorList>
    </citation>
    <scope>NUCLEOTIDE SEQUENCE [LARGE SCALE GENOMIC DNA]</scope>
    <source>
        <strain evidence="1 2">BIOML-A32</strain>
    </source>
</reference>
<dbReference type="RefSeq" id="WP_129943405.1">
    <property type="nucleotide sequence ID" value="NZ_WKMC01000029.1"/>
</dbReference>
<name>A0A7K0HRQ1_PARDI</name>
<comment type="caution">
    <text evidence="1">The sequence shown here is derived from an EMBL/GenBank/DDBJ whole genome shotgun (WGS) entry which is preliminary data.</text>
</comment>
<gene>
    <name evidence="1" type="ORF">GKD66_21085</name>
</gene>
<evidence type="ECO:0000313" key="2">
    <source>
        <dbReference type="Proteomes" id="UP000441358"/>
    </source>
</evidence>
<proteinExistence type="predicted"/>
<dbReference type="PROSITE" id="PS51257">
    <property type="entry name" value="PROKAR_LIPOPROTEIN"/>
    <property type="match status" value="1"/>
</dbReference>
<dbReference type="EMBL" id="WKMC01000029">
    <property type="protein sequence ID" value="MRZ52665.1"/>
    <property type="molecule type" value="Genomic_DNA"/>
</dbReference>
<organism evidence="1 2">
    <name type="scientific">Parabacteroides distasonis</name>
    <dbReference type="NCBI Taxonomy" id="823"/>
    <lineage>
        <taxon>Bacteria</taxon>
        <taxon>Pseudomonadati</taxon>
        <taxon>Bacteroidota</taxon>
        <taxon>Bacteroidia</taxon>
        <taxon>Bacteroidales</taxon>
        <taxon>Tannerellaceae</taxon>
        <taxon>Parabacteroides</taxon>
    </lineage>
</organism>
<evidence type="ECO:0000313" key="1">
    <source>
        <dbReference type="EMBL" id="MRZ52665.1"/>
    </source>
</evidence>
<protein>
    <recommendedName>
        <fullName evidence="3">Lipocalin-like domain-containing protein</fullName>
    </recommendedName>
</protein>
<accession>A0A7K0HRQ1</accession>